<keyword evidence="2" id="KW-1185">Reference proteome</keyword>
<gene>
    <name evidence="1" type="ORF">M9Y10_044680</name>
</gene>
<proteinExistence type="predicted"/>
<reference evidence="1 2" key="1">
    <citation type="submission" date="2024-04" db="EMBL/GenBank/DDBJ databases">
        <title>Tritrichomonas musculus Genome.</title>
        <authorList>
            <person name="Alves-Ferreira E."/>
            <person name="Grigg M."/>
            <person name="Lorenzi H."/>
            <person name="Galac M."/>
        </authorList>
    </citation>
    <scope>NUCLEOTIDE SEQUENCE [LARGE SCALE GENOMIC DNA]</scope>
    <source>
        <strain evidence="1 2">EAF2021</strain>
    </source>
</reference>
<sequence>MFYKDPTFYTGYDGFEYQNEKLLFYTSKTNISSTELPKYLGFPEFYEFVSFHCRSFVENFNNDNFEEVSNVINAFTQKFLENINLFKDVNIDFSTILSIFADTSFLYSLYKIICTNDENFFQAIINCSFFICTFTYMSTDFCKFLSKEDFLNPLTNFYMRNYQILTPEQLQNIFNSINNLIIYYDKDPQFNVFFCNSNGFPFHSIFDAFQKATQPDNLKLVKFFYIITEKAKDISPFYPLLIHFFLYMIDTEMIFIENNGELHQNFDQIFNFITISLYIILTKDPNQIAPIFISNILDKLNYFYKSNEKCGDHWINFYVLVTEIIKNYDINVAKENLAQRITTIFVLLKSDNNDDIERMLKSINSDDNDRILDLIDALVRKKLFENFFEDKIKITSDIIELLEDSPLKTKMKALNCLKDLLKTNFTFYSETILVKMPTSIFTDFILSEDPRYQNCAFSFIRDILNYQEVLSTAIPQNDSQVKNFAFLLHDDDELMEAISSFIEDIDVPYDEQIKLCAKIAHQKIFFWIDIPYPSTNTLNDNYQED</sequence>
<evidence type="ECO:0000313" key="1">
    <source>
        <dbReference type="EMBL" id="KAK8882040.1"/>
    </source>
</evidence>
<organism evidence="1 2">
    <name type="scientific">Tritrichomonas musculus</name>
    <dbReference type="NCBI Taxonomy" id="1915356"/>
    <lineage>
        <taxon>Eukaryota</taxon>
        <taxon>Metamonada</taxon>
        <taxon>Parabasalia</taxon>
        <taxon>Tritrichomonadida</taxon>
        <taxon>Tritrichomonadidae</taxon>
        <taxon>Tritrichomonas</taxon>
    </lineage>
</organism>
<name>A0ABR2JTC0_9EUKA</name>
<accession>A0ABR2JTC0</accession>
<dbReference type="EMBL" id="JAPFFF010000009">
    <property type="protein sequence ID" value="KAK8882040.1"/>
    <property type="molecule type" value="Genomic_DNA"/>
</dbReference>
<dbReference type="Proteomes" id="UP001470230">
    <property type="component" value="Unassembled WGS sequence"/>
</dbReference>
<comment type="caution">
    <text evidence="1">The sequence shown here is derived from an EMBL/GenBank/DDBJ whole genome shotgun (WGS) entry which is preliminary data.</text>
</comment>
<protein>
    <submittedName>
        <fullName evidence="1">Uncharacterized protein</fullName>
    </submittedName>
</protein>
<evidence type="ECO:0000313" key="2">
    <source>
        <dbReference type="Proteomes" id="UP001470230"/>
    </source>
</evidence>